<organism evidence="1">
    <name type="scientific">Lepeophtheirus salmonis</name>
    <name type="common">Salmon louse</name>
    <name type="synonym">Caligus salmonis</name>
    <dbReference type="NCBI Taxonomy" id="72036"/>
    <lineage>
        <taxon>Eukaryota</taxon>
        <taxon>Metazoa</taxon>
        <taxon>Ecdysozoa</taxon>
        <taxon>Arthropoda</taxon>
        <taxon>Crustacea</taxon>
        <taxon>Multicrustacea</taxon>
        <taxon>Hexanauplia</taxon>
        <taxon>Copepoda</taxon>
        <taxon>Siphonostomatoida</taxon>
        <taxon>Caligidae</taxon>
        <taxon>Lepeophtheirus</taxon>
    </lineage>
</organism>
<proteinExistence type="predicted"/>
<name>A0A0K2TIX6_LEPSM</name>
<reference evidence="1" key="1">
    <citation type="submission" date="2014-05" db="EMBL/GenBank/DDBJ databases">
        <authorList>
            <person name="Chronopoulou M."/>
        </authorList>
    </citation>
    <scope>NUCLEOTIDE SEQUENCE</scope>
    <source>
        <tissue evidence="1">Whole organism</tissue>
    </source>
</reference>
<evidence type="ECO:0000313" key="1">
    <source>
        <dbReference type="EMBL" id="CDW25859.1"/>
    </source>
</evidence>
<sequence>GDTKFLAKNLRDMNWIPEKENIFVAGNFNVAEKYGRDFTSILGYKNSGYLSEWENRNEMMNIEDITNNYKPTFERENAKKLNKN</sequence>
<dbReference type="AlphaFoldDB" id="A0A0K2TIX6"/>
<feature type="non-terminal residue" evidence="1">
    <location>
        <position position="1"/>
    </location>
</feature>
<protein>
    <submittedName>
        <fullName evidence="1">Uncharacterized protein</fullName>
    </submittedName>
</protein>
<accession>A0A0K2TIX6</accession>
<dbReference type="EMBL" id="HACA01008498">
    <property type="protein sequence ID" value="CDW25859.1"/>
    <property type="molecule type" value="Transcribed_RNA"/>
</dbReference>